<reference evidence="1 2" key="2">
    <citation type="submission" date="2018-10" db="EMBL/GenBank/DDBJ databases">
        <authorList>
            <consortium name="Pathogen Informatics"/>
        </authorList>
    </citation>
    <scope>NUCLEOTIDE SEQUENCE [LARGE SCALE GENOMIC DNA]</scope>
</reference>
<reference evidence="3" key="1">
    <citation type="submission" date="2017-02" db="UniProtKB">
        <authorList>
            <consortium name="WormBaseParasite"/>
        </authorList>
    </citation>
    <scope>IDENTIFICATION</scope>
</reference>
<evidence type="ECO:0000313" key="2">
    <source>
        <dbReference type="Proteomes" id="UP000274131"/>
    </source>
</evidence>
<protein>
    <submittedName>
        <fullName evidence="3">F-box domain-containing protein</fullName>
    </submittedName>
</protein>
<organism evidence="3">
    <name type="scientific">Enterobius vermicularis</name>
    <name type="common">Human pinworm</name>
    <dbReference type="NCBI Taxonomy" id="51028"/>
    <lineage>
        <taxon>Eukaryota</taxon>
        <taxon>Metazoa</taxon>
        <taxon>Ecdysozoa</taxon>
        <taxon>Nematoda</taxon>
        <taxon>Chromadorea</taxon>
        <taxon>Rhabditida</taxon>
        <taxon>Spirurina</taxon>
        <taxon>Oxyuridomorpha</taxon>
        <taxon>Oxyuroidea</taxon>
        <taxon>Oxyuridae</taxon>
        <taxon>Enterobius</taxon>
    </lineage>
</organism>
<name>A0A0N4VGM3_ENTVE</name>
<keyword evidence="2" id="KW-1185">Reference proteome</keyword>
<dbReference type="EMBL" id="UXUI01009963">
    <property type="protein sequence ID" value="VDD94568.1"/>
    <property type="molecule type" value="Genomic_DNA"/>
</dbReference>
<accession>A0A0N4VGM3</accession>
<dbReference type="AlphaFoldDB" id="A0A0N4VGM3"/>
<dbReference type="Proteomes" id="UP000274131">
    <property type="component" value="Unassembled WGS sequence"/>
</dbReference>
<gene>
    <name evidence="1" type="ORF">EVEC_LOCUS9319</name>
</gene>
<proteinExistence type="predicted"/>
<evidence type="ECO:0000313" key="3">
    <source>
        <dbReference type="WBParaSite" id="EVEC_0000994501-mRNA-1"/>
    </source>
</evidence>
<sequence>MIIESSKPIRVNADCLRAIVSFFDHDDPLTIVRFSRTCRAAKMIGDQLFPKFKQMELRVNATVDLDTGEVTYTAGVPSCMLPAYWTRNEYEKQLLKTTKLVVSKNFYIKRLLSKLRYAEIVDSDIVVQGEEFKPGLIYFVIKEMQKISNKTPPFCWVKSNAFFPTMKLYDSPPADDTWFSFRFHVTDPENINDLIEGCTENPLVTFVVDAVPYSPLKMTLRNDVVVYLEREDDKGETDLTISND</sequence>
<evidence type="ECO:0000313" key="1">
    <source>
        <dbReference type="EMBL" id="VDD94568.1"/>
    </source>
</evidence>
<dbReference type="WBParaSite" id="EVEC_0000994501-mRNA-1">
    <property type="protein sequence ID" value="EVEC_0000994501-mRNA-1"/>
    <property type="gene ID" value="EVEC_0000994501"/>
</dbReference>